<dbReference type="Gene3D" id="3.40.50.620">
    <property type="entry name" value="HUPs"/>
    <property type="match status" value="1"/>
</dbReference>
<dbReference type="CDD" id="cd02064">
    <property type="entry name" value="FAD_synthetase_N"/>
    <property type="match status" value="1"/>
</dbReference>
<dbReference type="InterPro" id="IPR023468">
    <property type="entry name" value="Riboflavin_kinase"/>
</dbReference>
<protein>
    <recommendedName>
        <fullName evidence="14">Riboflavin biosynthesis protein</fullName>
    </recommendedName>
    <domain>
        <recommendedName>
            <fullName evidence="14">Riboflavin kinase</fullName>
            <ecNumber evidence="14">2.7.1.26</ecNumber>
        </recommendedName>
        <alternativeName>
            <fullName evidence="14">Flavokinase</fullName>
        </alternativeName>
    </domain>
    <domain>
        <recommendedName>
            <fullName evidence="14">FMN adenylyltransferase</fullName>
            <ecNumber evidence="14">2.7.7.2</ecNumber>
        </recommendedName>
        <alternativeName>
            <fullName evidence="14">FAD pyrophosphorylase</fullName>
        </alternativeName>
        <alternativeName>
            <fullName evidence="14">FAD synthase</fullName>
        </alternativeName>
    </domain>
</protein>
<keyword evidence="4 14" id="KW-0288">FMN</keyword>
<dbReference type="GO" id="GO:0003919">
    <property type="term" value="F:FMN adenylyltransferase activity"/>
    <property type="evidence" value="ECO:0007669"/>
    <property type="project" value="UniProtKB-EC"/>
</dbReference>
<proteinExistence type="inferred from homology"/>
<evidence type="ECO:0000256" key="5">
    <source>
        <dbReference type="ARBA" id="ARBA00022679"/>
    </source>
</evidence>
<evidence type="ECO:0000256" key="14">
    <source>
        <dbReference type="PIRNR" id="PIRNR004491"/>
    </source>
</evidence>
<evidence type="ECO:0000313" key="16">
    <source>
        <dbReference type="EMBL" id="MFC4906432.1"/>
    </source>
</evidence>
<keyword evidence="7 14" id="KW-0547">Nucleotide-binding</keyword>
<keyword evidence="9 14" id="KW-0274">FAD</keyword>
<comment type="similarity">
    <text evidence="14">Belongs to the ribF family.</text>
</comment>
<evidence type="ECO:0000256" key="13">
    <source>
        <dbReference type="ARBA" id="ARBA00049494"/>
    </source>
</evidence>
<dbReference type="InterPro" id="IPR015864">
    <property type="entry name" value="FAD_synthase"/>
</dbReference>
<evidence type="ECO:0000256" key="4">
    <source>
        <dbReference type="ARBA" id="ARBA00022643"/>
    </source>
</evidence>
<dbReference type="RefSeq" id="WP_378252577.1">
    <property type="nucleotide sequence ID" value="NZ_JBHSIT010000001.1"/>
</dbReference>
<evidence type="ECO:0000256" key="9">
    <source>
        <dbReference type="ARBA" id="ARBA00022827"/>
    </source>
</evidence>
<dbReference type="PIRSF" id="PIRSF004491">
    <property type="entry name" value="FAD_Synth"/>
    <property type="match status" value="1"/>
</dbReference>
<dbReference type="GO" id="GO:0008531">
    <property type="term" value="F:riboflavin kinase activity"/>
    <property type="evidence" value="ECO:0007669"/>
    <property type="project" value="UniProtKB-EC"/>
</dbReference>
<dbReference type="SUPFAM" id="SSF52374">
    <property type="entry name" value="Nucleotidylyl transferase"/>
    <property type="match status" value="1"/>
</dbReference>
<dbReference type="SMART" id="SM00904">
    <property type="entry name" value="Flavokinase"/>
    <property type="match status" value="1"/>
</dbReference>
<evidence type="ECO:0000256" key="6">
    <source>
        <dbReference type="ARBA" id="ARBA00022695"/>
    </source>
</evidence>
<keyword evidence="10 14" id="KW-0067">ATP-binding</keyword>
<dbReference type="EMBL" id="JBHSIT010000001">
    <property type="protein sequence ID" value="MFC4906432.1"/>
    <property type="molecule type" value="Genomic_DNA"/>
</dbReference>
<evidence type="ECO:0000256" key="12">
    <source>
        <dbReference type="ARBA" id="ARBA00047880"/>
    </source>
</evidence>
<dbReference type="NCBIfam" id="TIGR00083">
    <property type="entry name" value="ribF"/>
    <property type="match status" value="1"/>
</dbReference>
<evidence type="ECO:0000256" key="7">
    <source>
        <dbReference type="ARBA" id="ARBA00022741"/>
    </source>
</evidence>
<keyword evidence="17" id="KW-1185">Reference proteome</keyword>
<dbReference type="NCBIfam" id="NF004160">
    <property type="entry name" value="PRK05627.1-3"/>
    <property type="match status" value="1"/>
</dbReference>
<dbReference type="PANTHER" id="PTHR22749">
    <property type="entry name" value="RIBOFLAVIN KINASE/FMN ADENYLYLTRANSFERASE"/>
    <property type="match status" value="1"/>
</dbReference>
<comment type="pathway">
    <text evidence="2 14">Cofactor biosynthesis; FMN biosynthesis; FMN from riboflavin (ATP route): step 1/1.</text>
</comment>
<evidence type="ECO:0000313" key="17">
    <source>
        <dbReference type="Proteomes" id="UP001595872"/>
    </source>
</evidence>
<gene>
    <name evidence="16" type="ORF">ACFPCY_03800</name>
</gene>
<feature type="domain" description="Riboflavin kinase" evidence="15">
    <location>
        <begin position="190"/>
        <end position="320"/>
    </location>
</feature>
<dbReference type="Proteomes" id="UP001595872">
    <property type="component" value="Unassembled WGS sequence"/>
</dbReference>
<evidence type="ECO:0000256" key="10">
    <source>
        <dbReference type="ARBA" id="ARBA00022840"/>
    </source>
</evidence>
<evidence type="ECO:0000256" key="3">
    <source>
        <dbReference type="ARBA" id="ARBA00022630"/>
    </source>
</evidence>
<comment type="pathway">
    <text evidence="1 14">Cofactor biosynthesis; FAD biosynthesis; FAD from FMN: step 1/1.</text>
</comment>
<dbReference type="PANTHER" id="PTHR22749:SF6">
    <property type="entry name" value="RIBOFLAVIN KINASE"/>
    <property type="match status" value="1"/>
</dbReference>
<organism evidence="16 17">
    <name type="scientific">Actinomadura gamaensis</name>
    <dbReference type="NCBI Taxonomy" id="1763541"/>
    <lineage>
        <taxon>Bacteria</taxon>
        <taxon>Bacillati</taxon>
        <taxon>Actinomycetota</taxon>
        <taxon>Actinomycetes</taxon>
        <taxon>Streptosporangiales</taxon>
        <taxon>Thermomonosporaceae</taxon>
        <taxon>Actinomadura</taxon>
    </lineage>
</organism>
<comment type="caution">
    <text evidence="16">The sequence shown here is derived from an EMBL/GenBank/DDBJ whole genome shotgun (WGS) entry which is preliminary data.</text>
</comment>
<evidence type="ECO:0000256" key="1">
    <source>
        <dbReference type="ARBA" id="ARBA00004726"/>
    </source>
</evidence>
<accession>A0ABV9TQP9</accession>
<name>A0ABV9TQP9_9ACTN</name>
<keyword evidence="8 14" id="KW-0418">Kinase</keyword>
<dbReference type="InterPro" id="IPR015865">
    <property type="entry name" value="Riboflavin_kinase_bac/euk"/>
</dbReference>
<evidence type="ECO:0000256" key="8">
    <source>
        <dbReference type="ARBA" id="ARBA00022777"/>
    </source>
</evidence>
<evidence type="ECO:0000256" key="2">
    <source>
        <dbReference type="ARBA" id="ARBA00005201"/>
    </source>
</evidence>
<comment type="catalytic activity">
    <reaction evidence="13 14">
        <text>FMN + ATP + H(+) = FAD + diphosphate</text>
        <dbReference type="Rhea" id="RHEA:17237"/>
        <dbReference type="ChEBI" id="CHEBI:15378"/>
        <dbReference type="ChEBI" id="CHEBI:30616"/>
        <dbReference type="ChEBI" id="CHEBI:33019"/>
        <dbReference type="ChEBI" id="CHEBI:57692"/>
        <dbReference type="ChEBI" id="CHEBI:58210"/>
        <dbReference type="EC" id="2.7.7.2"/>
    </reaction>
</comment>
<comment type="catalytic activity">
    <reaction evidence="12 14">
        <text>riboflavin + ATP = FMN + ADP + H(+)</text>
        <dbReference type="Rhea" id="RHEA:14357"/>
        <dbReference type="ChEBI" id="CHEBI:15378"/>
        <dbReference type="ChEBI" id="CHEBI:30616"/>
        <dbReference type="ChEBI" id="CHEBI:57986"/>
        <dbReference type="ChEBI" id="CHEBI:58210"/>
        <dbReference type="ChEBI" id="CHEBI:456216"/>
        <dbReference type="EC" id="2.7.1.26"/>
    </reaction>
</comment>
<keyword evidence="3 14" id="KW-0285">Flavoprotein</keyword>
<dbReference type="Gene3D" id="2.40.30.30">
    <property type="entry name" value="Riboflavin kinase-like"/>
    <property type="match status" value="1"/>
</dbReference>
<keyword evidence="11" id="KW-0511">Multifunctional enzyme</keyword>
<dbReference type="EC" id="2.7.7.2" evidence="14"/>
<dbReference type="InterPro" id="IPR002606">
    <property type="entry name" value="Riboflavin_kinase_bac"/>
</dbReference>
<dbReference type="Pfam" id="PF06574">
    <property type="entry name" value="FAD_syn"/>
    <property type="match status" value="1"/>
</dbReference>
<keyword evidence="6 14" id="KW-0548">Nucleotidyltransferase</keyword>
<dbReference type="InterPro" id="IPR014729">
    <property type="entry name" value="Rossmann-like_a/b/a_fold"/>
</dbReference>
<sequence>MRRWQGLDEVPADWGRSVVTVGVFDGVHRGHARIVRAAAGRARERGLRSVVVTFEPHPDEVVRPGGHPPLLTGARRRAELLEELGADAVLVLPFTADLAGEAADDFVRRVLVDGLHAEHVIVGADFRFGHRARGDVALLTELGDKYDFTAEGMPLVAETDARTDAETETITSTRVRAELDAGDVEAAARALGRPHRVEGVVVRGHQRGRALGFPTANLETPPHTAVPKDGVYAGWLVADTERFPDFRWPAAISIGTNPTFDGVERTVEAYALDRDDLDLYGEHMAVDFLARIRDTLRFDSIEALIEEMHRDVARARDLTAAES</sequence>
<dbReference type="InterPro" id="IPR023465">
    <property type="entry name" value="Riboflavin_kinase_dom_sf"/>
</dbReference>
<keyword evidence="5 14" id="KW-0808">Transferase</keyword>
<evidence type="ECO:0000256" key="11">
    <source>
        <dbReference type="ARBA" id="ARBA00023268"/>
    </source>
</evidence>
<dbReference type="EC" id="2.7.1.26" evidence="14"/>
<reference evidence="17" key="1">
    <citation type="journal article" date="2019" name="Int. J. Syst. Evol. Microbiol.">
        <title>The Global Catalogue of Microorganisms (GCM) 10K type strain sequencing project: providing services to taxonomists for standard genome sequencing and annotation.</title>
        <authorList>
            <consortium name="The Broad Institute Genomics Platform"/>
            <consortium name="The Broad Institute Genome Sequencing Center for Infectious Disease"/>
            <person name="Wu L."/>
            <person name="Ma J."/>
        </authorList>
    </citation>
    <scope>NUCLEOTIDE SEQUENCE [LARGE SCALE GENOMIC DNA]</scope>
    <source>
        <strain evidence="17">KLKA75</strain>
    </source>
</reference>
<evidence type="ECO:0000259" key="15">
    <source>
        <dbReference type="SMART" id="SM00904"/>
    </source>
</evidence>
<dbReference type="SUPFAM" id="SSF82114">
    <property type="entry name" value="Riboflavin kinase-like"/>
    <property type="match status" value="1"/>
</dbReference>
<dbReference type="Pfam" id="PF01687">
    <property type="entry name" value="Flavokinase"/>
    <property type="match status" value="1"/>
</dbReference>